<name>A0AA35D8R7_9BURK</name>
<dbReference type="SMART" id="SM00344">
    <property type="entry name" value="HTH_ASNC"/>
    <property type="match status" value="1"/>
</dbReference>
<sequence>MQSPLLEGRLPPRDGAFPRNAGKPGGGLAWTLKKNACNVRFSQISWHNLPASVVGCIKSSDMSTEHTLDKLDRSILRRLQENGRETYDVIGEQVGLSPSAVLRRVKRLEEAGVIERYVALVPPEKVGLGLTAYLNVRLEKSTEIHKRNPMDAFKQSVQNWPEVVECASLTGDMDYLLRVVVSDMQHYSRFIMETLLKHPSVADCKTSFVLDRVKATTSVPV</sequence>
<dbReference type="SUPFAM" id="SSF46785">
    <property type="entry name" value="Winged helix' DNA-binding domain"/>
    <property type="match status" value="1"/>
</dbReference>
<dbReference type="PROSITE" id="PS50956">
    <property type="entry name" value="HTH_ASNC_2"/>
    <property type="match status" value="1"/>
</dbReference>
<dbReference type="GO" id="GO:0043565">
    <property type="term" value="F:sequence-specific DNA binding"/>
    <property type="evidence" value="ECO:0007669"/>
    <property type="project" value="InterPro"/>
</dbReference>
<evidence type="ECO:0000259" key="5">
    <source>
        <dbReference type="PROSITE" id="PS50956"/>
    </source>
</evidence>
<dbReference type="PANTHER" id="PTHR30154">
    <property type="entry name" value="LEUCINE-RESPONSIVE REGULATORY PROTEIN"/>
    <property type="match status" value="1"/>
</dbReference>
<dbReference type="InterPro" id="IPR019888">
    <property type="entry name" value="Tscrpt_reg_AsnC-like"/>
</dbReference>
<organism evidence="6 7">
    <name type="scientific">Comamonas aquatica</name>
    <dbReference type="NCBI Taxonomy" id="225991"/>
    <lineage>
        <taxon>Bacteria</taxon>
        <taxon>Pseudomonadati</taxon>
        <taxon>Pseudomonadota</taxon>
        <taxon>Betaproteobacteria</taxon>
        <taxon>Burkholderiales</taxon>
        <taxon>Comamonadaceae</taxon>
        <taxon>Comamonas</taxon>
    </lineage>
</organism>
<feature type="domain" description="HTH asnC-type" evidence="5">
    <location>
        <begin position="68"/>
        <end position="129"/>
    </location>
</feature>
<feature type="region of interest" description="Disordered" evidence="4">
    <location>
        <begin position="1"/>
        <end position="22"/>
    </location>
</feature>
<dbReference type="GO" id="GO:0005829">
    <property type="term" value="C:cytosol"/>
    <property type="evidence" value="ECO:0007669"/>
    <property type="project" value="TreeGrafter"/>
</dbReference>
<evidence type="ECO:0000256" key="3">
    <source>
        <dbReference type="ARBA" id="ARBA00023163"/>
    </source>
</evidence>
<evidence type="ECO:0000256" key="2">
    <source>
        <dbReference type="ARBA" id="ARBA00023125"/>
    </source>
</evidence>
<keyword evidence="1" id="KW-0805">Transcription regulation</keyword>
<evidence type="ECO:0000313" key="7">
    <source>
        <dbReference type="Proteomes" id="UP000834458"/>
    </source>
</evidence>
<dbReference type="InterPro" id="IPR011008">
    <property type="entry name" value="Dimeric_a/b-barrel"/>
</dbReference>
<dbReference type="Pfam" id="PF01037">
    <property type="entry name" value="AsnC_trans_reg"/>
    <property type="match status" value="1"/>
</dbReference>
<dbReference type="Gene3D" id="3.30.70.920">
    <property type="match status" value="1"/>
</dbReference>
<dbReference type="AlphaFoldDB" id="A0AA35D8R7"/>
<dbReference type="InterPro" id="IPR036388">
    <property type="entry name" value="WH-like_DNA-bd_sf"/>
</dbReference>
<evidence type="ECO:0000313" key="6">
    <source>
        <dbReference type="EMBL" id="CAB5694720.1"/>
    </source>
</evidence>
<dbReference type="InterPro" id="IPR000485">
    <property type="entry name" value="AsnC-type_HTH_dom"/>
</dbReference>
<gene>
    <name evidence="6" type="primary">lrp_3</name>
    <name evidence="6" type="ORF">GHA_02283</name>
</gene>
<dbReference type="Gene3D" id="1.10.10.10">
    <property type="entry name" value="Winged helix-like DNA-binding domain superfamily/Winged helix DNA-binding domain"/>
    <property type="match status" value="1"/>
</dbReference>
<dbReference type="PANTHER" id="PTHR30154:SF46">
    <property type="entry name" value="TRANSCRIPTIONAL REGULATORY PROTEIN"/>
    <property type="match status" value="1"/>
</dbReference>
<protein>
    <submittedName>
        <fullName evidence="6">Leucine-responsive regulatory protein</fullName>
    </submittedName>
</protein>
<dbReference type="SUPFAM" id="SSF54909">
    <property type="entry name" value="Dimeric alpha+beta barrel"/>
    <property type="match status" value="1"/>
</dbReference>
<keyword evidence="2" id="KW-0238">DNA-binding</keyword>
<dbReference type="EMBL" id="CAHPSC010000031">
    <property type="protein sequence ID" value="CAB5694720.1"/>
    <property type="molecule type" value="Genomic_DNA"/>
</dbReference>
<dbReference type="InterPro" id="IPR011991">
    <property type="entry name" value="ArsR-like_HTH"/>
</dbReference>
<dbReference type="PRINTS" id="PR00033">
    <property type="entry name" value="HTHASNC"/>
</dbReference>
<accession>A0AA35D8R7</accession>
<proteinExistence type="predicted"/>
<evidence type="ECO:0000256" key="1">
    <source>
        <dbReference type="ARBA" id="ARBA00023015"/>
    </source>
</evidence>
<reference evidence="6" key="1">
    <citation type="submission" date="2020-05" db="EMBL/GenBank/DDBJ databases">
        <authorList>
            <person name="Delgado-Blas J."/>
        </authorList>
    </citation>
    <scope>NUCLEOTIDE SEQUENCE</scope>
    <source>
        <strain evidence="6">BB1454</strain>
    </source>
</reference>
<evidence type="ECO:0000256" key="4">
    <source>
        <dbReference type="SAM" id="MobiDB-lite"/>
    </source>
</evidence>
<keyword evidence="3" id="KW-0804">Transcription</keyword>
<dbReference type="Pfam" id="PF13412">
    <property type="entry name" value="HTH_24"/>
    <property type="match status" value="1"/>
</dbReference>
<dbReference type="InterPro" id="IPR036390">
    <property type="entry name" value="WH_DNA-bd_sf"/>
</dbReference>
<dbReference type="Proteomes" id="UP000834458">
    <property type="component" value="Unassembled WGS sequence"/>
</dbReference>
<dbReference type="GO" id="GO:0006355">
    <property type="term" value="P:regulation of DNA-templated transcription"/>
    <property type="evidence" value="ECO:0007669"/>
    <property type="project" value="UniProtKB-ARBA"/>
</dbReference>
<dbReference type="GO" id="GO:0043200">
    <property type="term" value="P:response to amino acid"/>
    <property type="evidence" value="ECO:0007669"/>
    <property type="project" value="TreeGrafter"/>
</dbReference>
<comment type="caution">
    <text evidence="6">The sequence shown here is derived from an EMBL/GenBank/DDBJ whole genome shotgun (WGS) entry which is preliminary data.</text>
</comment>
<dbReference type="InterPro" id="IPR019887">
    <property type="entry name" value="Tscrpt_reg_AsnC/Lrp_C"/>
</dbReference>
<dbReference type="CDD" id="cd00090">
    <property type="entry name" value="HTH_ARSR"/>
    <property type="match status" value="1"/>
</dbReference>